<evidence type="ECO:0008006" key="3">
    <source>
        <dbReference type="Google" id="ProtNLM"/>
    </source>
</evidence>
<comment type="caution">
    <text evidence="1">The sequence shown here is derived from an EMBL/GenBank/DDBJ whole genome shotgun (WGS) entry which is preliminary data.</text>
</comment>
<reference evidence="1 2" key="1">
    <citation type="submission" date="2017-05" db="EMBL/GenBank/DDBJ databases">
        <authorList>
            <person name="Varghese N."/>
            <person name="Submissions S."/>
        </authorList>
    </citation>
    <scope>NUCLEOTIDE SEQUENCE [LARGE SCALE GENOMIC DNA]</scope>
    <source>
        <strain evidence="1 2">DSM 25457</strain>
    </source>
</reference>
<dbReference type="Proteomes" id="UP001158067">
    <property type="component" value="Unassembled WGS sequence"/>
</dbReference>
<organism evidence="1 2">
    <name type="scientific">Neorhodopirellula lusitana</name>
    <dbReference type="NCBI Taxonomy" id="445327"/>
    <lineage>
        <taxon>Bacteria</taxon>
        <taxon>Pseudomonadati</taxon>
        <taxon>Planctomycetota</taxon>
        <taxon>Planctomycetia</taxon>
        <taxon>Pirellulales</taxon>
        <taxon>Pirellulaceae</taxon>
        <taxon>Neorhodopirellula</taxon>
    </lineage>
</organism>
<evidence type="ECO:0000313" key="2">
    <source>
        <dbReference type="Proteomes" id="UP001158067"/>
    </source>
</evidence>
<evidence type="ECO:0000313" key="1">
    <source>
        <dbReference type="EMBL" id="SMP44537.1"/>
    </source>
</evidence>
<keyword evidence="2" id="KW-1185">Reference proteome</keyword>
<proteinExistence type="predicted"/>
<accession>A0ABY1PT80</accession>
<dbReference type="RefSeq" id="WP_283431289.1">
    <property type="nucleotide sequence ID" value="NZ_FXUG01000001.1"/>
</dbReference>
<dbReference type="EMBL" id="FXUG01000001">
    <property type="protein sequence ID" value="SMP44537.1"/>
    <property type="molecule type" value="Genomic_DNA"/>
</dbReference>
<name>A0ABY1PT80_9BACT</name>
<protein>
    <recommendedName>
        <fullName evidence="3">Transposase</fullName>
    </recommendedName>
</protein>
<sequence>MAQPAVDKFGALLIRQLRDNAIDHFDRLAAQQHKAPAFLDLQRRLSELPDDVQAVVRDCVLSSVDTGLHDFLFGLVESHDADDGIAVIVDGTNIADASDGLHSEQFTDDGWVARFGAFDENGVARGG</sequence>
<gene>
    <name evidence="1" type="ORF">SAMN06265222_1011156</name>
</gene>